<name>A0A084UC12_9HYPH</name>
<reference evidence="1 2" key="1">
    <citation type="submission" date="2014-05" db="EMBL/GenBank/DDBJ databases">
        <title>Draft Genome Sequence of Nitratireductor basaltis Strain UMTGB225, A Marine Bacterium Isolated from Green Barrel Tunicate.</title>
        <authorList>
            <person name="Gan H.Y."/>
        </authorList>
    </citation>
    <scope>NUCLEOTIDE SEQUENCE [LARGE SCALE GENOMIC DNA]</scope>
    <source>
        <strain evidence="1 2">UMTGB225</strain>
    </source>
</reference>
<comment type="caution">
    <text evidence="1">The sequence shown here is derived from an EMBL/GenBank/DDBJ whole genome shotgun (WGS) entry which is preliminary data.</text>
</comment>
<dbReference type="RefSeq" id="WP_152552972.1">
    <property type="nucleotide sequence ID" value="NZ_JMQM01000001.1"/>
</dbReference>
<evidence type="ECO:0000313" key="1">
    <source>
        <dbReference type="EMBL" id="KFB10498.1"/>
    </source>
</evidence>
<dbReference type="AlphaFoldDB" id="A0A084UC12"/>
<dbReference type="eggNOG" id="ENOG5030ZC0">
    <property type="taxonomic scope" value="Bacteria"/>
</dbReference>
<protein>
    <submittedName>
        <fullName evidence="1">Uncharacterized protein</fullName>
    </submittedName>
</protein>
<keyword evidence="2" id="KW-1185">Reference proteome</keyword>
<organism evidence="1 2">
    <name type="scientific">Nitratireductor basaltis</name>
    <dbReference type="NCBI Taxonomy" id="472175"/>
    <lineage>
        <taxon>Bacteria</taxon>
        <taxon>Pseudomonadati</taxon>
        <taxon>Pseudomonadota</taxon>
        <taxon>Alphaproteobacteria</taxon>
        <taxon>Hyphomicrobiales</taxon>
        <taxon>Phyllobacteriaceae</taxon>
        <taxon>Nitratireductor</taxon>
    </lineage>
</organism>
<gene>
    <name evidence="1" type="ORF">EL18_01533</name>
</gene>
<proteinExistence type="predicted"/>
<evidence type="ECO:0000313" key="2">
    <source>
        <dbReference type="Proteomes" id="UP000053675"/>
    </source>
</evidence>
<dbReference type="Proteomes" id="UP000053675">
    <property type="component" value="Unassembled WGS sequence"/>
</dbReference>
<dbReference type="STRING" id="472175.EL18_01533"/>
<sequence length="75" mass="8614">MIRLARDTHPKPIMGKGEKPVIYPTELEAQKACTNQLLAYFNGDLRRDGEKISTTRMKAEKLFRLGTRPVEVEVR</sequence>
<dbReference type="EMBL" id="JMQM01000001">
    <property type="protein sequence ID" value="KFB10498.1"/>
    <property type="molecule type" value="Genomic_DNA"/>
</dbReference>
<dbReference type="PATRIC" id="fig|472175.3.peg.1546"/>
<dbReference type="OrthoDB" id="8372454at2"/>
<accession>A0A084UC12</accession>